<sequence>MKMVGYLSLGYPTLERSLEMADVYIEGGCNAVEISIPSPNPCYEKETIKTWMQEAYAAEADYEVYFNAIEGIKKRHPDREVYTMVYQEVFDMVTPQRYADFCVQAGVDCVISANLTKESIDALDEKAVSRCSFGSFILDPKRLNNCLKPGGLIYMQTKPFPGQTALPGYETLGDVIQYMHDLGITRPIYCGGGIQSPADVKGVKEAGADGFFVGTAMISLAKDLDKLRREIYEYKAAAAD</sequence>
<keyword evidence="7 9" id="KW-0456">Lyase</keyword>
<dbReference type="Pfam" id="PF00290">
    <property type="entry name" value="Trp_syntA"/>
    <property type="match status" value="1"/>
</dbReference>
<dbReference type="STRING" id="39482.ERS852491_00613"/>
<comment type="catalytic activity">
    <reaction evidence="8">
        <text>(1S,2R)-1-C-(indol-3-yl)glycerol 3-phosphate + L-serine = D-glyceraldehyde 3-phosphate + L-tryptophan + H2O</text>
        <dbReference type="Rhea" id="RHEA:10532"/>
        <dbReference type="ChEBI" id="CHEBI:15377"/>
        <dbReference type="ChEBI" id="CHEBI:33384"/>
        <dbReference type="ChEBI" id="CHEBI:57912"/>
        <dbReference type="ChEBI" id="CHEBI:58866"/>
        <dbReference type="ChEBI" id="CHEBI:59776"/>
        <dbReference type="EC" id="4.2.1.20"/>
    </reaction>
</comment>
<dbReference type="AlphaFoldDB" id="A0A174A4N8"/>
<name>A0A174A4N8_9FIRM</name>
<accession>A0A174A4N8</accession>
<comment type="subunit">
    <text evidence="2">Tetramer of two alpha and two beta chains.</text>
</comment>
<organism evidence="9 10">
    <name type="scientific">Faecalicatena contorta</name>
    <dbReference type="NCBI Taxonomy" id="39482"/>
    <lineage>
        <taxon>Bacteria</taxon>
        <taxon>Bacillati</taxon>
        <taxon>Bacillota</taxon>
        <taxon>Clostridia</taxon>
        <taxon>Lachnospirales</taxon>
        <taxon>Lachnospiraceae</taxon>
        <taxon>Faecalicatena</taxon>
    </lineage>
</organism>
<keyword evidence="6" id="KW-0057">Aromatic amino acid biosynthesis</keyword>
<dbReference type="InterPro" id="IPR011060">
    <property type="entry name" value="RibuloseP-bd_barrel"/>
</dbReference>
<dbReference type="OrthoDB" id="9804578at2"/>
<dbReference type="PANTHER" id="PTHR43406">
    <property type="entry name" value="TRYPTOPHAN SYNTHASE, ALPHA CHAIN"/>
    <property type="match status" value="1"/>
</dbReference>
<evidence type="ECO:0000256" key="3">
    <source>
        <dbReference type="ARBA" id="ARBA00012043"/>
    </source>
</evidence>
<evidence type="ECO:0000256" key="1">
    <source>
        <dbReference type="ARBA" id="ARBA00004733"/>
    </source>
</evidence>
<gene>
    <name evidence="9" type="primary">trpA_3</name>
    <name evidence="9" type="ORF">ERS852491_00613</name>
</gene>
<evidence type="ECO:0000313" key="9">
    <source>
        <dbReference type="EMBL" id="CUN83662.1"/>
    </source>
</evidence>
<keyword evidence="5" id="KW-0822">Tryptophan biosynthesis</keyword>
<dbReference type="InterPro" id="IPR002028">
    <property type="entry name" value="Trp_synthase_suA"/>
</dbReference>
<keyword evidence="4" id="KW-0028">Amino-acid biosynthesis</keyword>
<dbReference type="Gene3D" id="3.20.20.70">
    <property type="entry name" value="Aldolase class I"/>
    <property type="match status" value="1"/>
</dbReference>
<evidence type="ECO:0000256" key="4">
    <source>
        <dbReference type="ARBA" id="ARBA00022605"/>
    </source>
</evidence>
<evidence type="ECO:0000256" key="6">
    <source>
        <dbReference type="ARBA" id="ARBA00023141"/>
    </source>
</evidence>
<protein>
    <recommendedName>
        <fullName evidence="3">tryptophan synthase</fullName>
        <ecNumber evidence="3">4.2.1.20</ecNumber>
    </recommendedName>
</protein>
<evidence type="ECO:0000313" key="10">
    <source>
        <dbReference type="Proteomes" id="UP000095544"/>
    </source>
</evidence>
<evidence type="ECO:0000256" key="5">
    <source>
        <dbReference type="ARBA" id="ARBA00022822"/>
    </source>
</evidence>
<dbReference type="EC" id="4.2.1.20" evidence="3"/>
<proteinExistence type="predicted"/>
<dbReference type="SUPFAM" id="SSF51366">
    <property type="entry name" value="Ribulose-phoshate binding barrel"/>
    <property type="match status" value="1"/>
</dbReference>
<dbReference type="UniPathway" id="UPA00035">
    <property type="reaction ID" value="UER00044"/>
</dbReference>
<dbReference type="PANTHER" id="PTHR43406:SF1">
    <property type="entry name" value="TRYPTOPHAN SYNTHASE ALPHA CHAIN, CHLOROPLASTIC"/>
    <property type="match status" value="1"/>
</dbReference>
<dbReference type="GO" id="GO:0005829">
    <property type="term" value="C:cytosol"/>
    <property type="evidence" value="ECO:0007669"/>
    <property type="project" value="TreeGrafter"/>
</dbReference>
<evidence type="ECO:0000256" key="7">
    <source>
        <dbReference type="ARBA" id="ARBA00023239"/>
    </source>
</evidence>
<dbReference type="InterPro" id="IPR013785">
    <property type="entry name" value="Aldolase_TIM"/>
</dbReference>
<dbReference type="GO" id="GO:0004834">
    <property type="term" value="F:tryptophan synthase activity"/>
    <property type="evidence" value="ECO:0007669"/>
    <property type="project" value="UniProtKB-EC"/>
</dbReference>
<evidence type="ECO:0000256" key="2">
    <source>
        <dbReference type="ARBA" id="ARBA00011270"/>
    </source>
</evidence>
<reference evidence="9 10" key="1">
    <citation type="submission" date="2015-09" db="EMBL/GenBank/DDBJ databases">
        <authorList>
            <consortium name="Pathogen Informatics"/>
        </authorList>
    </citation>
    <scope>NUCLEOTIDE SEQUENCE [LARGE SCALE GENOMIC DNA]</scope>
    <source>
        <strain evidence="9 10">2789STDY5834876</strain>
    </source>
</reference>
<dbReference type="EMBL" id="CYZU01000004">
    <property type="protein sequence ID" value="CUN83662.1"/>
    <property type="molecule type" value="Genomic_DNA"/>
</dbReference>
<comment type="pathway">
    <text evidence="1">Amino-acid biosynthesis; L-tryptophan biosynthesis; L-tryptophan from chorismate: step 5/5.</text>
</comment>
<evidence type="ECO:0000256" key="8">
    <source>
        <dbReference type="ARBA" id="ARBA00049047"/>
    </source>
</evidence>
<dbReference type="Proteomes" id="UP000095544">
    <property type="component" value="Unassembled WGS sequence"/>
</dbReference>